<dbReference type="EMBL" id="JARDXE010000026">
    <property type="protein sequence ID" value="MDE8649362.1"/>
    <property type="molecule type" value="Genomic_DNA"/>
</dbReference>
<dbReference type="GO" id="GO:0016787">
    <property type="term" value="F:hydrolase activity"/>
    <property type="evidence" value="ECO:0007669"/>
    <property type="project" value="UniProtKB-KW"/>
</dbReference>
<protein>
    <submittedName>
        <fullName evidence="2">Alpha/beta hydrolase</fullName>
    </submittedName>
</protein>
<evidence type="ECO:0000313" key="3">
    <source>
        <dbReference type="Proteomes" id="UP001217325"/>
    </source>
</evidence>
<evidence type="ECO:0000259" key="1">
    <source>
        <dbReference type="Pfam" id="PF12697"/>
    </source>
</evidence>
<dbReference type="AlphaFoldDB" id="A0AAW6LW22"/>
<feature type="domain" description="AB hydrolase-1" evidence="1">
    <location>
        <begin position="58"/>
        <end position="315"/>
    </location>
</feature>
<sequence>MTEEGTRSEAANAATHARQLPDSRNIFVSHRFPESQVDLGEVVMNFAEAGSADNPALLLLPEQTGSWWSYEPVMGLLAENFHVFAVDIRGQGRSTWTPRRYSLDNFGNDLVRFIALVIKRPVVVAGNSSGGLLAAWLSAYAMPGQIRAALCEDAPFFASELVPAYGHSVLQAAGPAFELYRDFLGDQWSIGDWKGFVEAAKASPAKAMQLFPTPDEAPQNLKEYDPEWGRAFFEGTVALHCPHDRMLSQVKTPILITHHARTIDPETGELLGALSDLQAEHAQDIIRSAGVRVDYQSHPDALHMMHLFDPARYAEILTSWSATLPVND</sequence>
<dbReference type="InterPro" id="IPR000073">
    <property type="entry name" value="AB_hydrolase_1"/>
</dbReference>
<dbReference type="InterPro" id="IPR029058">
    <property type="entry name" value="AB_hydrolase_fold"/>
</dbReference>
<dbReference type="Gene3D" id="3.40.50.1820">
    <property type="entry name" value="alpha/beta hydrolase"/>
    <property type="match status" value="1"/>
</dbReference>
<dbReference type="Proteomes" id="UP001217325">
    <property type="component" value="Unassembled WGS sequence"/>
</dbReference>
<name>A0AAW6LW22_RHOSG</name>
<dbReference type="PANTHER" id="PTHR46438">
    <property type="entry name" value="ALPHA/BETA-HYDROLASES SUPERFAMILY PROTEIN"/>
    <property type="match status" value="1"/>
</dbReference>
<organism evidence="2 3">
    <name type="scientific">Rhodococcus qingshengii</name>
    <dbReference type="NCBI Taxonomy" id="334542"/>
    <lineage>
        <taxon>Bacteria</taxon>
        <taxon>Bacillati</taxon>
        <taxon>Actinomycetota</taxon>
        <taxon>Actinomycetes</taxon>
        <taxon>Mycobacteriales</taxon>
        <taxon>Nocardiaceae</taxon>
        <taxon>Rhodococcus</taxon>
        <taxon>Rhodococcus erythropolis group</taxon>
    </lineage>
</organism>
<accession>A0AAW6LW22</accession>
<dbReference type="RefSeq" id="WP_081559690.1">
    <property type="nucleotide sequence ID" value="NZ_JARDXE010000026.1"/>
</dbReference>
<proteinExistence type="predicted"/>
<comment type="caution">
    <text evidence="2">The sequence shown here is derived from an EMBL/GenBank/DDBJ whole genome shotgun (WGS) entry which is preliminary data.</text>
</comment>
<reference evidence="2" key="1">
    <citation type="submission" date="2023-02" db="EMBL/GenBank/DDBJ databases">
        <title>A novel hydrolase synthesized by Rhodococcus erythropolis HQ is responsible for the detoxification of Zearalenone.</title>
        <authorList>
            <person name="Hu J."/>
            <person name="Xu J."/>
        </authorList>
    </citation>
    <scope>NUCLEOTIDE SEQUENCE</scope>
    <source>
        <strain evidence="2">HQ</strain>
    </source>
</reference>
<dbReference type="PANTHER" id="PTHR46438:SF2">
    <property type="entry name" value="ALPHA_BETA-HYDROLASES SUPERFAMILY PROTEIN"/>
    <property type="match status" value="1"/>
</dbReference>
<keyword evidence="2" id="KW-0378">Hydrolase</keyword>
<gene>
    <name evidence="2" type="ORF">PXH69_30770</name>
</gene>
<dbReference type="SUPFAM" id="SSF53474">
    <property type="entry name" value="alpha/beta-Hydrolases"/>
    <property type="match status" value="1"/>
</dbReference>
<evidence type="ECO:0000313" key="2">
    <source>
        <dbReference type="EMBL" id="MDE8649362.1"/>
    </source>
</evidence>
<dbReference type="Pfam" id="PF12697">
    <property type="entry name" value="Abhydrolase_6"/>
    <property type="match status" value="1"/>
</dbReference>